<sequence length="64" mass="7448">MVTVGFSHPTVHDSGKSAHHNDKWEYQRNSLPSSVVVGPPRELNWTEFWIIHDFWAEGYGFCFL</sequence>
<dbReference type="AlphaFoldDB" id="A0A068V185"/>
<proteinExistence type="predicted"/>
<organism evidence="2 3">
    <name type="scientific">Coffea canephora</name>
    <name type="common">Robusta coffee</name>
    <dbReference type="NCBI Taxonomy" id="49390"/>
    <lineage>
        <taxon>Eukaryota</taxon>
        <taxon>Viridiplantae</taxon>
        <taxon>Streptophyta</taxon>
        <taxon>Embryophyta</taxon>
        <taxon>Tracheophyta</taxon>
        <taxon>Spermatophyta</taxon>
        <taxon>Magnoliopsida</taxon>
        <taxon>eudicotyledons</taxon>
        <taxon>Gunneridae</taxon>
        <taxon>Pentapetalae</taxon>
        <taxon>asterids</taxon>
        <taxon>lamiids</taxon>
        <taxon>Gentianales</taxon>
        <taxon>Rubiaceae</taxon>
        <taxon>Ixoroideae</taxon>
        <taxon>Gardenieae complex</taxon>
        <taxon>Bertiereae - Coffeeae clade</taxon>
        <taxon>Coffeeae</taxon>
        <taxon>Coffea</taxon>
    </lineage>
</organism>
<gene>
    <name evidence="2" type="ORF">GSCOC_T00040634001</name>
</gene>
<feature type="region of interest" description="Disordered" evidence="1">
    <location>
        <begin position="1"/>
        <end position="21"/>
    </location>
</feature>
<dbReference type="Proteomes" id="UP000295252">
    <property type="component" value="Chromosome VIII"/>
</dbReference>
<keyword evidence="3" id="KW-1185">Reference proteome</keyword>
<reference evidence="3" key="1">
    <citation type="journal article" date="2014" name="Science">
        <title>The coffee genome provides insight into the convergent evolution of caffeine biosynthesis.</title>
        <authorList>
            <person name="Denoeud F."/>
            <person name="Carretero-Paulet L."/>
            <person name="Dereeper A."/>
            <person name="Droc G."/>
            <person name="Guyot R."/>
            <person name="Pietrella M."/>
            <person name="Zheng C."/>
            <person name="Alberti A."/>
            <person name="Anthony F."/>
            <person name="Aprea G."/>
            <person name="Aury J.M."/>
            <person name="Bento P."/>
            <person name="Bernard M."/>
            <person name="Bocs S."/>
            <person name="Campa C."/>
            <person name="Cenci A."/>
            <person name="Combes M.C."/>
            <person name="Crouzillat D."/>
            <person name="Da Silva C."/>
            <person name="Daddiego L."/>
            <person name="De Bellis F."/>
            <person name="Dussert S."/>
            <person name="Garsmeur O."/>
            <person name="Gayraud T."/>
            <person name="Guignon V."/>
            <person name="Jahn K."/>
            <person name="Jamilloux V."/>
            <person name="Joet T."/>
            <person name="Labadie K."/>
            <person name="Lan T."/>
            <person name="Leclercq J."/>
            <person name="Lepelley M."/>
            <person name="Leroy T."/>
            <person name="Li L.T."/>
            <person name="Librado P."/>
            <person name="Lopez L."/>
            <person name="Munoz A."/>
            <person name="Noel B."/>
            <person name="Pallavicini A."/>
            <person name="Perrotta G."/>
            <person name="Poncet V."/>
            <person name="Pot D."/>
            <person name="Priyono X."/>
            <person name="Rigoreau M."/>
            <person name="Rouard M."/>
            <person name="Rozas J."/>
            <person name="Tranchant-Dubreuil C."/>
            <person name="VanBuren R."/>
            <person name="Zhang Q."/>
            <person name="Andrade A.C."/>
            <person name="Argout X."/>
            <person name="Bertrand B."/>
            <person name="de Kochko A."/>
            <person name="Graziosi G."/>
            <person name="Henry R.J."/>
            <person name="Jayarama X."/>
            <person name="Ming R."/>
            <person name="Nagai C."/>
            <person name="Rounsley S."/>
            <person name="Sankoff D."/>
            <person name="Giuliano G."/>
            <person name="Albert V.A."/>
            <person name="Wincker P."/>
            <person name="Lashermes P."/>
        </authorList>
    </citation>
    <scope>NUCLEOTIDE SEQUENCE [LARGE SCALE GENOMIC DNA]</scope>
    <source>
        <strain evidence="3">cv. DH200-94</strain>
    </source>
</reference>
<feature type="compositionally biased region" description="Basic and acidic residues" evidence="1">
    <location>
        <begin position="10"/>
        <end position="21"/>
    </location>
</feature>
<protein>
    <submittedName>
        <fullName evidence="2">Uncharacterized protein</fullName>
    </submittedName>
</protein>
<evidence type="ECO:0000313" key="2">
    <source>
        <dbReference type="EMBL" id="CDP14312.1"/>
    </source>
</evidence>
<dbReference type="EMBL" id="HG739165">
    <property type="protein sequence ID" value="CDP14312.1"/>
    <property type="molecule type" value="Genomic_DNA"/>
</dbReference>
<evidence type="ECO:0000313" key="3">
    <source>
        <dbReference type="Proteomes" id="UP000295252"/>
    </source>
</evidence>
<dbReference type="Gramene" id="CDP14312">
    <property type="protein sequence ID" value="CDP14312"/>
    <property type="gene ID" value="GSCOC_T00040634001"/>
</dbReference>
<evidence type="ECO:0000256" key="1">
    <source>
        <dbReference type="SAM" id="MobiDB-lite"/>
    </source>
</evidence>
<name>A0A068V185_COFCA</name>
<accession>A0A068V185</accession>
<dbReference type="InParanoid" id="A0A068V185"/>